<accession>A0A2I6PFQ7</accession>
<reference evidence="1 2" key="1">
    <citation type="submission" date="2017-12" db="EMBL/GenBank/DDBJ databases">
        <title>Complete genome sequence and characterization of bacteriophage phiP4-3 infecting Proteus pennea.</title>
        <authorList>
            <person name="He Y."/>
            <person name="Yang H."/>
        </authorList>
    </citation>
    <scope>NUCLEOTIDE SEQUENCE [LARGE SCALE GENOMIC DNA]</scope>
</reference>
<name>A0A2I6PFQ7_9CAUD</name>
<organism evidence="1 2">
    <name type="scientific">Proteus phage phiP4-3</name>
    <dbReference type="NCBI Taxonomy" id="2065203"/>
    <lineage>
        <taxon>Viruses</taxon>
        <taxon>Duplodnaviria</taxon>
        <taxon>Heunggongvirae</taxon>
        <taxon>Uroviricota</taxon>
        <taxon>Caudoviricetes</taxon>
        <taxon>Pantevenvirales</taxon>
        <taxon>Straboviridae</taxon>
        <taxon>Bragavirus</taxon>
        <taxon>Bragavirus p43</taxon>
    </lineage>
</organism>
<evidence type="ECO:0000313" key="1">
    <source>
        <dbReference type="EMBL" id="AUM58575.1"/>
    </source>
</evidence>
<protein>
    <submittedName>
        <fullName evidence="1">Uncharacterized protein</fullName>
    </submittedName>
</protein>
<proteinExistence type="predicted"/>
<dbReference type="EMBL" id="MG696114">
    <property type="protein sequence ID" value="AUM58575.1"/>
    <property type="molecule type" value="Genomic_DNA"/>
</dbReference>
<evidence type="ECO:0000313" key="2">
    <source>
        <dbReference type="Proteomes" id="UP000240538"/>
    </source>
</evidence>
<dbReference type="Proteomes" id="UP000240538">
    <property type="component" value="Segment"/>
</dbReference>
<sequence>MILKTTFKKLKPDSLFEFGNDYFVKLNKKSAKMISTQVPYNFSGKEEVIADNARIKKWYQF</sequence>
<keyword evidence="2" id="KW-1185">Reference proteome</keyword>
<gene>
    <name evidence="1" type="ORF">phiP43_217</name>
</gene>